<dbReference type="Proteomes" id="UP000612899">
    <property type="component" value="Unassembled WGS sequence"/>
</dbReference>
<accession>A0A8J3VHI9</accession>
<gene>
    <name evidence="1" type="ORF">Rhe02_46170</name>
</gene>
<dbReference type="AlphaFoldDB" id="A0A8J3VHI9"/>
<organism evidence="1 2">
    <name type="scientific">Rhizocola hellebori</name>
    <dbReference type="NCBI Taxonomy" id="1392758"/>
    <lineage>
        <taxon>Bacteria</taxon>
        <taxon>Bacillati</taxon>
        <taxon>Actinomycetota</taxon>
        <taxon>Actinomycetes</taxon>
        <taxon>Micromonosporales</taxon>
        <taxon>Micromonosporaceae</taxon>
        <taxon>Rhizocola</taxon>
    </lineage>
</organism>
<protein>
    <recommendedName>
        <fullName evidence="3">Cupin domain-containing protein</fullName>
    </recommendedName>
</protein>
<dbReference type="SUPFAM" id="SSF51182">
    <property type="entry name" value="RmlC-like cupins"/>
    <property type="match status" value="1"/>
</dbReference>
<dbReference type="Gene3D" id="2.60.120.10">
    <property type="entry name" value="Jelly Rolls"/>
    <property type="match status" value="1"/>
</dbReference>
<sequence length="225" mass="23822">MSELPGGVGVSQLSVYPQSGSPHMHLCCSESYVVTGGAGEVQTLTLSGYQETPLKPGAVVWFRPGTIHRLINHGDLQIVVLMQNSGLPEAGDAVLTFPPQILADPLAYAGAATLPPGGVEAALQRRELALEGFAELRDAAVAGDFGPLRDFHAAAIKLVSPQLPAWRERWTAGAKRMADDTGRQLDALESGQAPHLSDAQVFQLAEPTEVGRRGMCGLLNTYLTS</sequence>
<comment type="caution">
    <text evidence="1">The sequence shown here is derived from an EMBL/GenBank/DDBJ whole genome shotgun (WGS) entry which is preliminary data.</text>
</comment>
<name>A0A8J3VHI9_9ACTN</name>
<dbReference type="EMBL" id="BONY01000028">
    <property type="protein sequence ID" value="GIH06550.1"/>
    <property type="molecule type" value="Genomic_DNA"/>
</dbReference>
<evidence type="ECO:0000313" key="1">
    <source>
        <dbReference type="EMBL" id="GIH06550.1"/>
    </source>
</evidence>
<proteinExistence type="predicted"/>
<evidence type="ECO:0008006" key="3">
    <source>
        <dbReference type="Google" id="ProtNLM"/>
    </source>
</evidence>
<reference evidence="1" key="1">
    <citation type="submission" date="2021-01" db="EMBL/GenBank/DDBJ databases">
        <title>Whole genome shotgun sequence of Rhizocola hellebori NBRC 109834.</title>
        <authorList>
            <person name="Komaki H."/>
            <person name="Tamura T."/>
        </authorList>
    </citation>
    <scope>NUCLEOTIDE SEQUENCE</scope>
    <source>
        <strain evidence="1">NBRC 109834</strain>
    </source>
</reference>
<keyword evidence="2" id="KW-1185">Reference proteome</keyword>
<dbReference type="InterPro" id="IPR014710">
    <property type="entry name" value="RmlC-like_jellyroll"/>
</dbReference>
<dbReference type="RefSeq" id="WP_203910364.1">
    <property type="nucleotide sequence ID" value="NZ_BONY01000028.1"/>
</dbReference>
<dbReference type="InterPro" id="IPR011051">
    <property type="entry name" value="RmlC_Cupin_sf"/>
</dbReference>
<evidence type="ECO:0000313" key="2">
    <source>
        <dbReference type="Proteomes" id="UP000612899"/>
    </source>
</evidence>